<protein>
    <submittedName>
        <fullName evidence="1">Cobalamin biosynthesis protein CobU</fullName>
    </submittedName>
</protein>
<dbReference type="EMBL" id="WNUR01001834">
    <property type="protein sequence ID" value="MDZ7543948.1"/>
    <property type="molecule type" value="Genomic_DNA"/>
</dbReference>
<feature type="non-terminal residue" evidence="1">
    <location>
        <position position="122"/>
    </location>
</feature>
<sequence length="122" mass="14330">MVLIFGGAYSGKLHWVKDNFNIKEAEIYYCGSSNNSKEIDFSKKVINNFHKFTYEITLDDKDPLEYIIDNEKLFDNKIIICDDISEGIVPLKKEERLWRENTGKCLQYLSKKSNKVYRIFCG</sequence>
<organism evidence="1 2">
    <name type="scientific">Clostridium perfringens</name>
    <dbReference type="NCBI Taxonomy" id="1502"/>
    <lineage>
        <taxon>Bacteria</taxon>
        <taxon>Bacillati</taxon>
        <taxon>Bacillota</taxon>
        <taxon>Clostridia</taxon>
        <taxon>Eubacteriales</taxon>
        <taxon>Clostridiaceae</taxon>
        <taxon>Clostridium</taxon>
    </lineage>
</organism>
<dbReference type="AlphaFoldDB" id="A0AAW9KI23"/>
<comment type="caution">
    <text evidence="1">The sequence shown here is derived from an EMBL/GenBank/DDBJ whole genome shotgun (WGS) entry which is preliminary data.</text>
</comment>
<accession>A0AAW9KI23</accession>
<reference evidence="1" key="1">
    <citation type="submission" date="2019-11" db="EMBL/GenBank/DDBJ databases">
        <title>Characterization of Clostridium perfringens isolates from swine manure treated agricultural soils.</title>
        <authorList>
            <person name="Wushke S.T."/>
        </authorList>
    </citation>
    <scope>NUCLEOTIDE SEQUENCE</scope>
    <source>
        <strain evidence="1">X62</strain>
    </source>
</reference>
<dbReference type="SUPFAM" id="SSF52540">
    <property type="entry name" value="P-loop containing nucleoside triphosphate hydrolases"/>
    <property type="match status" value="1"/>
</dbReference>
<dbReference type="Gene3D" id="3.40.50.300">
    <property type="entry name" value="P-loop containing nucleotide triphosphate hydrolases"/>
    <property type="match status" value="1"/>
</dbReference>
<evidence type="ECO:0000313" key="1">
    <source>
        <dbReference type="EMBL" id="MDZ7543948.1"/>
    </source>
</evidence>
<dbReference type="Proteomes" id="UP001288944">
    <property type="component" value="Unassembled WGS sequence"/>
</dbReference>
<name>A0AAW9KI23_CLOPF</name>
<proteinExistence type="predicted"/>
<dbReference type="InterPro" id="IPR027417">
    <property type="entry name" value="P-loop_NTPase"/>
</dbReference>
<gene>
    <name evidence="1" type="ORF">GNF83_22860</name>
</gene>
<evidence type="ECO:0000313" key="2">
    <source>
        <dbReference type="Proteomes" id="UP001288944"/>
    </source>
</evidence>